<reference evidence="1 2" key="1">
    <citation type="submission" date="2024-01" db="EMBL/GenBank/DDBJ databases">
        <title>Genome insights into Plantactinospora veratri sp. nov.</title>
        <authorList>
            <person name="Wang L."/>
        </authorList>
    </citation>
    <scope>NUCLEOTIDE SEQUENCE [LARGE SCALE GENOMIC DNA]</scope>
    <source>
        <strain evidence="1 2">NEAU-FHS4</strain>
    </source>
</reference>
<evidence type="ECO:0000313" key="1">
    <source>
        <dbReference type="EMBL" id="MEE6307912.1"/>
    </source>
</evidence>
<organism evidence="1 2">
    <name type="scientific">Plantactinospora veratri</name>
    <dbReference type="NCBI Taxonomy" id="1436122"/>
    <lineage>
        <taxon>Bacteria</taxon>
        <taxon>Bacillati</taxon>
        <taxon>Actinomycetota</taxon>
        <taxon>Actinomycetes</taxon>
        <taxon>Micromonosporales</taxon>
        <taxon>Micromonosporaceae</taxon>
        <taxon>Plantactinospora</taxon>
    </lineage>
</organism>
<comment type="caution">
    <text evidence="1">The sequence shown here is derived from an EMBL/GenBank/DDBJ whole genome shotgun (WGS) entry which is preliminary data.</text>
</comment>
<keyword evidence="2" id="KW-1185">Reference proteome</keyword>
<dbReference type="Proteomes" id="UP001339911">
    <property type="component" value="Unassembled WGS sequence"/>
</dbReference>
<gene>
    <name evidence="1" type="ORF">V1634_13875</name>
</gene>
<evidence type="ECO:0000313" key="2">
    <source>
        <dbReference type="Proteomes" id="UP001339911"/>
    </source>
</evidence>
<name>A0ABU7SD95_9ACTN</name>
<dbReference type="EMBL" id="JAZGQL010000008">
    <property type="protein sequence ID" value="MEE6307912.1"/>
    <property type="molecule type" value="Genomic_DNA"/>
</dbReference>
<protein>
    <submittedName>
        <fullName evidence="1">Uncharacterized protein</fullName>
    </submittedName>
</protein>
<dbReference type="RefSeq" id="WP_331208193.1">
    <property type="nucleotide sequence ID" value="NZ_JAZGQL010000008.1"/>
</dbReference>
<proteinExistence type="predicted"/>
<accession>A0ABU7SD95</accession>
<sequence length="60" mass="6544">MGTSTSHAVQTLVVPEVFNTTVPSVQGDLVFTYAYAGFNVWNRGNYTVRYFSVALTVIGP</sequence>